<dbReference type="InterPro" id="IPR037185">
    <property type="entry name" value="EmrE-like"/>
</dbReference>
<feature type="transmembrane region" description="Helical" evidence="1">
    <location>
        <begin position="188"/>
        <end position="211"/>
    </location>
</feature>
<dbReference type="Pfam" id="PF00892">
    <property type="entry name" value="EamA"/>
    <property type="match status" value="1"/>
</dbReference>
<dbReference type="GO" id="GO:0016020">
    <property type="term" value="C:membrane"/>
    <property type="evidence" value="ECO:0007669"/>
    <property type="project" value="InterPro"/>
</dbReference>
<dbReference type="PANTHER" id="PTHR22911:SF137">
    <property type="entry name" value="SOLUTE CARRIER FAMILY 35 MEMBER G2-RELATED"/>
    <property type="match status" value="1"/>
</dbReference>
<feature type="transmembrane region" description="Helical" evidence="1">
    <location>
        <begin position="103"/>
        <end position="125"/>
    </location>
</feature>
<dbReference type="RefSeq" id="WP_103221139.1">
    <property type="nucleotide sequence ID" value="NZ_PPCN01000001.1"/>
</dbReference>
<evidence type="ECO:0000256" key="1">
    <source>
        <dbReference type="SAM" id="Phobius"/>
    </source>
</evidence>
<comment type="caution">
    <text evidence="3">The sequence shown here is derived from an EMBL/GenBank/DDBJ whole genome shotgun (WGS) entry which is preliminary data.</text>
</comment>
<feature type="transmembrane region" description="Helical" evidence="1">
    <location>
        <begin position="259"/>
        <end position="279"/>
    </location>
</feature>
<reference evidence="3 4" key="1">
    <citation type="submission" date="2018-01" db="EMBL/GenBank/DDBJ databases">
        <title>Genomic Encyclopedia of Archaeal and Bacterial Type Strains, Phase II (KMG-II): from individual species to whole genera.</title>
        <authorList>
            <person name="Goeker M."/>
        </authorList>
    </citation>
    <scope>NUCLEOTIDE SEQUENCE [LARGE SCALE GENOMIC DNA]</scope>
    <source>
        <strain evidence="3 4">DSM 17023</strain>
    </source>
</reference>
<feature type="transmembrane region" description="Helical" evidence="1">
    <location>
        <begin position="158"/>
        <end position="176"/>
    </location>
</feature>
<evidence type="ECO:0000313" key="3">
    <source>
        <dbReference type="EMBL" id="POF34584.1"/>
    </source>
</evidence>
<dbReference type="AlphaFoldDB" id="A0A2S3V3M2"/>
<feature type="transmembrane region" description="Helical" evidence="1">
    <location>
        <begin position="47"/>
        <end position="66"/>
    </location>
</feature>
<protein>
    <submittedName>
        <fullName evidence="3">Threonine/homoserine efflux transporter RhtA</fullName>
    </submittedName>
</protein>
<accession>A0A2S3V3M2</accession>
<evidence type="ECO:0000259" key="2">
    <source>
        <dbReference type="Pfam" id="PF00892"/>
    </source>
</evidence>
<dbReference type="Proteomes" id="UP000236959">
    <property type="component" value="Unassembled WGS sequence"/>
</dbReference>
<dbReference type="PANTHER" id="PTHR22911">
    <property type="entry name" value="ACYL-MALONYL CONDENSING ENZYME-RELATED"/>
    <property type="match status" value="1"/>
</dbReference>
<name>A0A2S3V3M2_9HYPH</name>
<proteinExistence type="predicted"/>
<keyword evidence="1" id="KW-0812">Transmembrane</keyword>
<dbReference type="SUPFAM" id="SSF103481">
    <property type="entry name" value="Multidrug resistance efflux transporter EmrE"/>
    <property type="match status" value="2"/>
</dbReference>
<feature type="domain" description="EamA" evidence="2">
    <location>
        <begin position="16"/>
        <end position="148"/>
    </location>
</feature>
<feature type="transmembrane region" description="Helical" evidence="1">
    <location>
        <begin position="132"/>
        <end position="152"/>
    </location>
</feature>
<sequence length="315" mass="33750">MEWIVSRLSSFGPGKLGVAAIVVAVFLLSLSDVLVKDAGERFGLGQIVFLRSLVAGVVIAGAVMAVSNEKRFSPMRPAWVWARSLCLTAMWFCYYAALPSMSLSLAAACYYSSPAWMALLARFVLKEEVNGLHWVAIMLTLSGVLLVTNPAVGNLPPATVLPLIAAFFYALAAIITRSRCRDEAPAIMALNLNITLVFTSGIFIIGLALFAQVGTESFVSAVWPTLRLEDWLLATLLGLLLAVIATAVAQSYRLAPTPVVGVFDNAYLLFAALWSAALFDEMPTIREAGGMTLIVAGAILVTWKKPSSDAMIADD</sequence>
<feature type="transmembrane region" description="Helical" evidence="1">
    <location>
        <begin position="285"/>
        <end position="303"/>
    </location>
</feature>
<organism evidence="3 4">
    <name type="scientific">Roseibium marinum</name>
    <dbReference type="NCBI Taxonomy" id="281252"/>
    <lineage>
        <taxon>Bacteria</taxon>
        <taxon>Pseudomonadati</taxon>
        <taxon>Pseudomonadota</taxon>
        <taxon>Alphaproteobacteria</taxon>
        <taxon>Hyphomicrobiales</taxon>
        <taxon>Stappiaceae</taxon>
        <taxon>Roseibium</taxon>
    </lineage>
</organism>
<gene>
    <name evidence="3" type="ORF">CLV41_1011040</name>
</gene>
<keyword evidence="4" id="KW-1185">Reference proteome</keyword>
<dbReference type="InterPro" id="IPR000620">
    <property type="entry name" value="EamA_dom"/>
</dbReference>
<evidence type="ECO:0000313" key="4">
    <source>
        <dbReference type="Proteomes" id="UP000236959"/>
    </source>
</evidence>
<keyword evidence="1" id="KW-1133">Transmembrane helix</keyword>
<keyword evidence="1" id="KW-0472">Membrane</keyword>
<feature type="transmembrane region" description="Helical" evidence="1">
    <location>
        <begin position="231"/>
        <end position="252"/>
    </location>
</feature>
<dbReference type="OrthoDB" id="148351at2"/>
<dbReference type="EMBL" id="PPCN01000001">
    <property type="protein sequence ID" value="POF34584.1"/>
    <property type="molecule type" value="Genomic_DNA"/>
</dbReference>
<dbReference type="Gene3D" id="1.10.3730.20">
    <property type="match status" value="1"/>
</dbReference>
<feature type="transmembrane region" description="Helical" evidence="1">
    <location>
        <begin position="78"/>
        <end position="97"/>
    </location>
</feature>